<dbReference type="Proteomes" id="UP000507470">
    <property type="component" value="Unassembled WGS sequence"/>
</dbReference>
<dbReference type="EMBL" id="CACVKT020002396">
    <property type="protein sequence ID" value="CAC5377831.1"/>
    <property type="molecule type" value="Genomic_DNA"/>
</dbReference>
<name>A0A6J8B331_MYTCO</name>
<protein>
    <recommendedName>
        <fullName evidence="1">Fibrinogen C-terminal domain-containing protein</fullName>
    </recommendedName>
</protein>
<dbReference type="OrthoDB" id="9990035at2759"/>
<keyword evidence="3" id="KW-1185">Reference proteome</keyword>
<sequence length="185" mass="21159">MKGHVASVRLMCTKEKSHFYLWLSSSYLPNDEFLVNHRICHAFYSSGLLPVHYTRFVNGAEDVDDLTADLKKKFSLVDSVKLQDDDADSISPPAAKKLKTDDFFSFLPRGAPKRKRHIHAFSVRFSGDGLSNGNRMKFSTKDLDNDISTSHCAVDRHADWWLRDCDYENLSGRYDSQNAGNYWCP</sequence>
<dbReference type="Pfam" id="PF00147">
    <property type="entry name" value="Fibrinogen_C"/>
    <property type="match status" value="1"/>
</dbReference>
<evidence type="ECO:0000259" key="1">
    <source>
        <dbReference type="Pfam" id="PF00147"/>
    </source>
</evidence>
<dbReference type="SUPFAM" id="SSF56496">
    <property type="entry name" value="Fibrinogen C-terminal domain-like"/>
    <property type="match status" value="1"/>
</dbReference>
<organism evidence="2 3">
    <name type="scientific">Mytilus coruscus</name>
    <name type="common">Sea mussel</name>
    <dbReference type="NCBI Taxonomy" id="42192"/>
    <lineage>
        <taxon>Eukaryota</taxon>
        <taxon>Metazoa</taxon>
        <taxon>Spiralia</taxon>
        <taxon>Lophotrochozoa</taxon>
        <taxon>Mollusca</taxon>
        <taxon>Bivalvia</taxon>
        <taxon>Autobranchia</taxon>
        <taxon>Pteriomorphia</taxon>
        <taxon>Mytilida</taxon>
        <taxon>Mytiloidea</taxon>
        <taxon>Mytilidae</taxon>
        <taxon>Mytilinae</taxon>
        <taxon>Mytilus</taxon>
    </lineage>
</organism>
<dbReference type="AlphaFoldDB" id="A0A6J8B331"/>
<dbReference type="InterPro" id="IPR036056">
    <property type="entry name" value="Fibrinogen-like_C"/>
</dbReference>
<dbReference type="InterPro" id="IPR002181">
    <property type="entry name" value="Fibrinogen_a/b/g_C_dom"/>
</dbReference>
<reference evidence="2 3" key="1">
    <citation type="submission" date="2020-06" db="EMBL/GenBank/DDBJ databases">
        <authorList>
            <person name="Li R."/>
            <person name="Bekaert M."/>
        </authorList>
    </citation>
    <scope>NUCLEOTIDE SEQUENCE [LARGE SCALE GENOMIC DNA]</scope>
    <source>
        <strain evidence="3">wild</strain>
    </source>
</reference>
<evidence type="ECO:0000313" key="3">
    <source>
        <dbReference type="Proteomes" id="UP000507470"/>
    </source>
</evidence>
<proteinExistence type="predicted"/>
<accession>A0A6J8B331</accession>
<feature type="domain" description="Fibrinogen C-terminal" evidence="1">
    <location>
        <begin position="126"/>
        <end position="178"/>
    </location>
</feature>
<gene>
    <name evidence="2" type="ORF">MCOR_14098</name>
</gene>
<evidence type="ECO:0000313" key="2">
    <source>
        <dbReference type="EMBL" id="CAC5377831.1"/>
    </source>
</evidence>
<dbReference type="Gene3D" id="4.10.530.10">
    <property type="entry name" value="Gamma-fibrinogen Carboxyl Terminal Fragment, domain 2"/>
    <property type="match status" value="1"/>
</dbReference>